<dbReference type="PANTHER" id="PTHR43133">
    <property type="entry name" value="RNA POLYMERASE ECF-TYPE SIGMA FACTO"/>
    <property type="match status" value="1"/>
</dbReference>
<dbReference type="InterPro" id="IPR007627">
    <property type="entry name" value="RNA_pol_sigma70_r2"/>
</dbReference>
<dbReference type="InterPro" id="IPR039425">
    <property type="entry name" value="RNA_pol_sigma-70-like"/>
</dbReference>
<dbReference type="EMBL" id="VSSQ01000041">
    <property type="protein sequence ID" value="MPL68286.1"/>
    <property type="molecule type" value="Genomic_DNA"/>
</dbReference>
<dbReference type="InterPro" id="IPR036388">
    <property type="entry name" value="WH-like_DNA-bd_sf"/>
</dbReference>
<keyword evidence="5" id="KW-0804">Transcription</keyword>
<evidence type="ECO:0000313" key="8">
    <source>
        <dbReference type="EMBL" id="MPL68286.1"/>
    </source>
</evidence>
<reference evidence="8" key="1">
    <citation type="submission" date="2019-08" db="EMBL/GenBank/DDBJ databases">
        <authorList>
            <person name="Kucharzyk K."/>
            <person name="Murdoch R.W."/>
            <person name="Higgins S."/>
            <person name="Loffler F."/>
        </authorList>
    </citation>
    <scope>NUCLEOTIDE SEQUENCE</scope>
</reference>
<feature type="domain" description="RNA polymerase sigma-70 region 2" evidence="6">
    <location>
        <begin position="4"/>
        <end position="65"/>
    </location>
</feature>
<dbReference type="InterPro" id="IPR013325">
    <property type="entry name" value="RNA_pol_sigma_r2"/>
</dbReference>
<evidence type="ECO:0000256" key="2">
    <source>
        <dbReference type="ARBA" id="ARBA00023015"/>
    </source>
</evidence>
<dbReference type="CDD" id="cd06171">
    <property type="entry name" value="Sigma70_r4"/>
    <property type="match status" value="1"/>
</dbReference>
<evidence type="ECO:0000259" key="7">
    <source>
        <dbReference type="Pfam" id="PF08281"/>
    </source>
</evidence>
<dbReference type="Pfam" id="PF08281">
    <property type="entry name" value="Sigma70_r4_2"/>
    <property type="match status" value="1"/>
</dbReference>
<dbReference type="GO" id="GO:0003677">
    <property type="term" value="F:DNA binding"/>
    <property type="evidence" value="ECO:0007669"/>
    <property type="project" value="UniProtKB-KW"/>
</dbReference>
<dbReference type="PANTHER" id="PTHR43133:SF8">
    <property type="entry name" value="RNA POLYMERASE SIGMA FACTOR HI_1459-RELATED"/>
    <property type="match status" value="1"/>
</dbReference>
<feature type="domain" description="RNA polymerase sigma factor 70 region 4 type 2" evidence="7">
    <location>
        <begin position="96"/>
        <end position="143"/>
    </location>
</feature>
<gene>
    <name evidence="8" type="primary">fecI_2</name>
    <name evidence="8" type="ORF">SDC9_14007</name>
</gene>
<dbReference type="NCBIfam" id="TIGR02937">
    <property type="entry name" value="sigma70-ECF"/>
    <property type="match status" value="1"/>
</dbReference>
<dbReference type="Gene3D" id="1.10.1740.10">
    <property type="match status" value="1"/>
</dbReference>
<dbReference type="GO" id="GO:0016987">
    <property type="term" value="F:sigma factor activity"/>
    <property type="evidence" value="ECO:0007669"/>
    <property type="project" value="UniProtKB-KW"/>
</dbReference>
<keyword evidence="3" id="KW-0731">Sigma factor</keyword>
<protein>
    <submittedName>
        <fullName evidence="8">Putative RNA polymerase sigma factor FecI</fullName>
    </submittedName>
</protein>
<dbReference type="GO" id="GO:0006352">
    <property type="term" value="P:DNA-templated transcription initiation"/>
    <property type="evidence" value="ECO:0007669"/>
    <property type="project" value="InterPro"/>
</dbReference>
<dbReference type="Pfam" id="PF04542">
    <property type="entry name" value="Sigma70_r2"/>
    <property type="match status" value="1"/>
</dbReference>
<sequence length="159" mass="18770">MIDYYKEIFQYIKKNIFDKDLAHDVTQETFARAIKSADLNEIENERALLYRIAKNVMFDLYKEKNKINKISFDEEEYTDNSNTTEENIIKDEEVMLLMKSLDNLPKKRRQAFTLHIVDGYTREEVAELMGISLNAVEQHISRASNQIKENLIKEENNAK</sequence>
<dbReference type="InterPro" id="IPR014284">
    <property type="entry name" value="RNA_pol_sigma-70_dom"/>
</dbReference>
<dbReference type="InterPro" id="IPR013249">
    <property type="entry name" value="RNA_pol_sigma70_r4_t2"/>
</dbReference>
<keyword evidence="4" id="KW-0238">DNA-binding</keyword>
<organism evidence="8">
    <name type="scientific">bioreactor metagenome</name>
    <dbReference type="NCBI Taxonomy" id="1076179"/>
    <lineage>
        <taxon>unclassified sequences</taxon>
        <taxon>metagenomes</taxon>
        <taxon>ecological metagenomes</taxon>
    </lineage>
</organism>
<evidence type="ECO:0000256" key="5">
    <source>
        <dbReference type="ARBA" id="ARBA00023163"/>
    </source>
</evidence>
<dbReference type="SUPFAM" id="SSF88659">
    <property type="entry name" value="Sigma3 and sigma4 domains of RNA polymerase sigma factors"/>
    <property type="match status" value="1"/>
</dbReference>
<accession>A0A644TMU2</accession>
<name>A0A644TMU2_9ZZZZ</name>
<dbReference type="AlphaFoldDB" id="A0A644TMU2"/>
<evidence type="ECO:0000256" key="1">
    <source>
        <dbReference type="ARBA" id="ARBA00010641"/>
    </source>
</evidence>
<evidence type="ECO:0000259" key="6">
    <source>
        <dbReference type="Pfam" id="PF04542"/>
    </source>
</evidence>
<keyword evidence="2" id="KW-0805">Transcription regulation</keyword>
<proteinExistence type="inferred from homology"/>
<comment type="caution">
    <text evidence="8">The sequence shown here is derived from an EMBL/GenBank/DDBJ whole genome shotgun (WGS) entry which is preliminary data.</text>
</comment>
<dbReference type="SUPFAM" id="SSF88946">
    <property type="entry name" value="Sigma2 domain of RNA polymerase sigma factors"/>
    <property type="match status" value="1"/>
</dbReference>
<comment type="similarity">
    <text evidence="1">Belongs to the sigma-70 factor family. ECF subfamily.</text>
</comment>
<evidence type="ECO:0000256" key="4">
    <source>
        <dbReference type="ARBA" id="ARBA00023125"/>
    </source>
</evidence>
<evidence type="ECO:0000256" key="3">
    <source>
        <dbReference type="ARBA" id="ARBA00023082"/>
    </source>
</evidence>
<dbReference type="InterPro" id="IPR013324">
    <property type="entry name" value="RNA_pol_sigma_r3/r4-like"/>
</dbReference>
<dbReference type="Gene3D" id="1.10.10.10">
    <property type="entry name" value="Winged helix-like DNA-binding domain superfamily/Winged helix DNA-binding domain"/>
    <property type="match status" value="1"/>
</dbReference>